<name>A0A5K1UUK9_ENTHI</name>
<sequence length="256" mass="29850">MSSTTLHNAMQYTAFDVLSSILNLMKADPLYDLLQLNQAYSSQDQEYEKNEFYGDSYLEERASSLVLKFLRKYEQIPFEMYSGLRIHTVKNQTLGEIFDLLHLGDTKTFEKKKKGDLVESLIGGCVLLSQRENATLFLLFAHALIDYIFYHSSYIYFNANPPKLVKEEIITDIQNWFKDKLFYYRSSLEKYQTDPTNFYLEEQHVSVDLFDDKEEVDTNDIDYILSSSDPLDFGIPEPSFNMTTSPSWNSFVHPSQ</sequence>
<evidence type="ECO:0000313" key="2">
    <source>
        <dbReference type="Proteomes" id="UP000078387"/>
    </source>
</evidence>
<dbReference type="SMR" id="A0A5K1UUK9"/>
<dbReference type="OMA" id="IATSPSW"/>
<dbReference type="SUPFAM" id="SSF69065">
    <property type="entry name" value="RNase III domain-like"/>
    <property type="match status" value="1"/>
</dbReference>
<dbReference type="EMBL" id="BDEQ01000001">
    <property type="protein sequence ID" value="GAT92135.1"/>
    <property type="molecule type" value="Genomic_DNA"/>
</dbReference>
<dbReference type="VEuPathDB" id="AmoebaDB:EHI5A_024460"/>
<dbReference type="VEuPathDB" id="AmoebaDB:EHI_068740"/>
<gene>
    <name evidence="1" type="ORF">CL6EHI_068740</name>
</gene>
<dbReference type="VEuPathDB" id="AmoebaDB:KM1_066860"/>
<accession>A0A5K1UUK9</accession>
<dbReference type="Proteomes" id="UP000078387">
    <property type="component" value="Unassembled WGS sequence"/>
</dbReference>
<comment type="caution">
    <text evidence="1">The sequence shown here is derived from an EMBL/GenBank/DDBJ whole genome shotgun (WGS) entry which is preliminary data.</text>
</comment>
<dbReference type="GO" id="GO:0006396">
    <property type="term" value="P:RNA processing"/>
    <property type="evidence" value="ECO:0007669"/>
    <property type="project" value="InterPro"/>
</dbReference>
<dbReference type="AlphaFoldDB" id="A0A5K1UUK9"/>
<proteinExistence type="predicted"/>
<protein>
    <submittedName>
        <fullName evidence="1">Uncharacterized protein</fullName>
    </submittedName>
</protein>
<dbReference type="VEuPathDB" id="AmoebaDB:EHI7A_031660"/>
<reference evidence="1 2" key="1">
    <citation type="submission" date="2016-05" db="EMBL/GenBank/DDBJ databases">
        <title>First whole genome sequencing of Entamoeba histolytica HM1:IMSS-clone-6.</title>
        <authorList>
            <person name="Mukherjee Avik.K."/>
            <person name="Izumyama S."/>
            <person name="Nakada-Tsukui K."/>
            <person name="Nozaki T."/>
        </authorList>
    </citation>
    <scope>NUCLEOTIDE SEQUENCE [LARGE SCALE GENOMIC DNA]</scope>
    <source>
        <strain evidence="1 2">HM1:IMSS clone 6</strain>
    </source>
</reference>
<dbReference type="VEuPathDB" id="AmoebaDB:EHI8A_028880"/>
<dbReference type="Gene3D" id="1.10.1520.10">
    <property type="entry name" value="Ribonuclease III domain"/>
    <property type="match status" value="1"/>
</dbReference>
<organism evidence="1 2">
    <name type="scientific">Entamoeba histolytica</name>
    <dbReference type="NCBI Taxonomy" id="5759"/>
    <lineage>
        <taxon>Eukaryota</taxon>
        <taxon>Amoebozoa</taxon>
        <taxon>Evosea</taxon>
        <taxon>Archamoebae</taxon>
        <taxon>Mastigamoebida</taxon>
        <taxon>Entamoebidae</taxon>
        <taxon>Entamoeba</taxon>
    </lineage>
</organism>
<dbReference type="InterPro" id="IPR036389">
    <property type="entry name" value="RNase_III_sf"/>
</dbReference>
<evidence type="ECO:0000313" key="1">
    <source>
        <dbReference type="EMBL" id="GAT92135.1"/>
    </source>
</evidence>
<dbReference type="GO" id="GO:0004525">
    <property type="term" value="F:ribonuclease III activity"/>
    <property type="evidence" value="ECO:0007669"/>
    <property type="project" value="InterPro"/>
</dbReference>